<keyword evidence="3" id="KW-0812">Transmembrane</keyword>
<dbReference type="PANTHER" id="PTHR15723:SF0">
    <property type="entry name" value="CARBOHYDRATE SULFOTRANSFERASE 15"/>
    <property type="match status" value="1"/>
</dbReference>
<sequence>MVLAGHRISIPYQYLKRGAVASLSAGEARCTVTASQPAVRTQPVPEIHRHPGGRGMGKPVQTGTPQFWPNYPWKQCAYTCRSKGIGIGKFFSLLIALVITILVVASYVLSWGRQDLSQPFSAPTSKDFVLSSNLSSTDRHSEVNPPVRSSHAQGGEIHLTERRIPDRIELEQYEPHMFSAIPRNFLQSSRSPCWYVEYQGKDRDDPYKTNGYGLYSKRFRSIFEEMRQGFWAKMNLQEGNRYRLRCLPYFYIIGQPKCGTTDLYDRLRLHPRVRFSAFKEPHWWTRKRFGILRLKESFYSRFPLEDYLDLFDLAAQEIQDNYNKDKGIEDDLLIGEASASTMWDNSAWSYFYDNVTNTEPPVLIQDFIHAFQPDAKFIVMLRNPVERLYSDYLYFAIANKSAEDFHDKVNESLQIFDSCLQVSSLRACAYNTTFSNILPVRLQVGLYVVYLWDWLSLFEKNQFLVMRLEDHAVNITQSMRLVCNFLRLGPLSNKEESSITHNPASNSRRPEDCNLGPMLPQTRQMLKDFYRPYNQRLAEMLANNAYLWET</sequence>
<keyword evidence="1" id="KW-0808">Transferase</keyword>
<comment type="similarity">
    <text evidence="1">Belongs to the sulfotransferase 1 family.</text>
</comment>
<dbReference type="InterPro" id="IPR027417">
    <property type="entry name" value="P-loop_NTPase"/>
</dbReference>
<evidence type="ECO:0000256" key="1">
    <source>
        <dbReference type="RuleBase" id="RU361155"/>
    </source>
</evidence>
<evidence type="ECO:0000256" key="3">
    <source>
        <dbReference type="SAM" id="Phobius"/>
    </source>
</evidence>
<dbReference type="SUPFAM" id="SSF52540">
    <property type="entry name" value="P-loop containing nucleoside triphosphate hydrolases"/>
    <property type="match status" value="1"/>
</dbReference>
<gene>
    <name evidence="5" type="ORF">PECUL_23A002553</name>
</gene>
<dbReference type="PANTHER" id="PTHR15723">
    <property type="entry name" value="CARBOHYDRATE SULFOTRANSFERASE 15"/>
    <property type="match status" value="1"/>
</dbReference>
<evidence type="ECO:0000259" key="4">
    <source>
        <dbReference type="Pfam" id="PF00685"/>
    </source>
</evidence>
<feature type="domain" description="Sulfotransferase" evidence="4">
    <location>
        <begin position="251"/>
        <end position="502"/>
    </location>
</feature>
<dbReference type="Proteomes" id="UP001295444">
    <property type="component" value="Chromosome 11"/>
</dbReference>
<keyword evidence="3" id="KW-1133">Transmembrane helix</keyword>
<organism evidence="5 6">
    <name type="scientific">Pelobates cultripes</name>
    <name type="common">Western spadefoot toad</name>
    <dbReference type="NCBI Taxonomy" id="61616"/>
    <lineage>
        <taxon>Eukaryota</taxon>
        <taxon>Metazoa</taxon>
        <taxon>Chordata</taxon>
        <taxon>Craniata</taxon>
        <taxon>Vertebrata</taxon>
        <taxon>Euteleostomi</taxon>
        <taxon>Amphibia</taxon>
        <taxon>Batrachia</taxon>
        <taxon>Anura</taxon>
        <taxon>Pelobatoidea</taxon>
        <taxon>Pelobatidae</taxon>
        <taxon>Pelobates</taxon>
    </lineage>
</organism>
<feature type="transmembrane region" description="Helical" evidence="3">
    <location>
        <begin position="90"/>
        <end position="111"/>
    </location>
</feature>
<accession>A0AAD1WUS6</accession>
<evidence type="ECO:0000313" key="5">
    <source>
        <dbReference type="EMBL" id="CAH2322832.1"/>
    </source>
</evidence>
<dbReference type="EMBL" id="OW240922">
    <property type="protein sequence ID" value="CAH2322832.1"/>
    <property type="molecule type" value="Genomic_DNA"/>
</dbReference>
<protein>
    <recommendedName>
        <fullName evidence="1">Sulfotransferase</fullName>
        <ecNumber evidence="1">2.8.2.-</ecNumber>
    </recommendedName>
</protein>
<name>A0AAD1WUS6_PELCU</name>
<keyword evidence="6" id="KW-1185">Reference proteome</keyword>
<dbReference type="Pfam" id="PF00685">
    <property type="entry name" value="Sulfotransfer_1"/>
    <property type="match status" value="1"/>
</dbReference>
<proteinExistence type="inferred from homology"/>
<dbReference type="GO" id="GO:0050659">
    <property type="term" value="F:N-acetylgalactosamine 4-sulfate 6-O-sulfotransferase activity"/>
    <property type="evidence" value="ECO:0007669"/>
    <property type="project" value="TreeGrafter"/>
</dbReference>
<dbReference type="EC" id="2.8.2.-" evidence="1"/>
<feature type="region of interest" description="Disordered" evidence="2">
    <location>
        <begin position="494"/>
        <end position="514"/>
    </location>
</feature>
<dbReference type="InterPro" id="IPR000863">
    <property type="entry name" value="Sulfotransferase_dom"/>
</dbReference>
<evidence type="ECO:0000313" key="6">
    <source>
        <dbReference type="Proteomes" id="UP001295444"/>
    </source>
</evidence>
<dbReference type="GO" id="GO:0019319">
    <property type="term" value="P:hexose biosynthetic process"/>
    <property type="evidence" value="ECO:0007669"/>
    <property type="project" value="TreeGrafter"/>
</dbReference>
<dbReference type="Gene3D" id="3.40.50.300">
    <property type="entry name" value="P-loop containing nucleotide triphosphate hydrolases"/>
    <property type="match status" value="1"/>
</dbReference>
<keyword evidence="3" id="KW-0472">Membrane</keyword>
<evidence type="ECO:0000256" key="2">
    <source>
        <dbReference type="SAM" id="MobiDB-lite"/>
    </source>
</evidence>
<dbReference type="AlphaFoldDB" id="A0AAD1WUS6"/>
<dbReference type="InterPro" id="IPR052654">
    <property type="entry name" value="CS_Sulfotransferase"/>
</dbReference>
<reference evidence="5" key="1">
    <citation type="submission" date="2022-03" db="EMBL/GenBank/DDBJ databases">
        <authorList>
            <person name="Alioto T."/>
            <person name="Alioto T."/>
            <person name="Gomez Garrido J."/>
        </authorList>
    </citation>
    <scope>NUCLEOTIDE SEQUENCE</scope>
</reference>